<reference evidence="6" key="2">
    <citation type="submission" date="2020-02" db="EMBL/GenBank/DDBJ databases">
        <title>Flavobacterium profundi sp. nov., isolated from a deep-sea seamount.</title>
        <authorList>
            <person name="Zhang D.-C."/>
        </authorList>
    </citation>
    <scope>NUCLEOTIDE SEQUENCE</scope>
    <source>
        <strain evidence="6">EC11</strain>
    </source>
</reference>
<comment type="caution">
    <text evidence="6">The sequence shown here is derived from an EMBL/GenBank/DDBJ whole genome shotgun (WGS) entry which is preliminary data.</text>
</comment>
<evidence type="ECO:0000259" key="5">
    <source>
        <dbReference type="PROSITE" id="PS51352"/>
    </source>
</evidence>
<evidence type="ECO:0000256" key="4">
    <source>
        <dbReference type="ARBA" id="ARBA00023284"/>
    </source>
</evidence>
<evidence type="ECO:0000313" key="6">
    <source>
        <dbReference type="EMBL" id="NHN24889.1"/>
    </source>
</evidence>
<dbReference type="SUPFAM" id="SSF52833">
    <property type="entry name" value="Thioredoxin-like"/>
    <property type="match status" value="1"/>
</dbReference>
<keyword evidence="7" id="KW-1185">Reference proteome</keyword>
<dbReference type="InterPro" id="IPR000866">
    <property type="entry name" value="AhpC/TSA"/>
</dbReference>
<comment type="subcellular location">
    <subcellularLocation>
        <location evidence="1">Cell envelope</location>
    </subcellularLocation>
</comment>
<dbReference type="InterPro" id="IPR036249">
    <property type="entry name" value="Thioredoxin-like_sf"/>
</dbReference>
<keyword evidence="2" id="KW-0201">Cytochrome c-type biogenesis</keyword>
<dbReference type="InterPro" id="IPR025380">
    <property type="entry name" value="DUF4369"/>
</dbReference>
<dbReference type="Pfam" id="PF00578">
    <property type="entry name" value="AhpC-TSA"/>
    <property type="match status" value="1"/>
</dbReference>
<dbReference type="PROSITE" id="PS51257">
    <property type="entry name" value="PROKAR_LIPOPROTEIN"/>
    <property type="match status" value="1"/>
</dbReference>
<dbReference type="Proteomes" id="UP000817854">
    <property type="component" value="Unassembled WGS sequence"/>
</dbReference>
<dbReference type="PANTHER" id="PTHR42852:SF6">
    <property type="entry name" value="THIOL:DISULFIDE INTERCHANGE PROTEIN DSBE"/>
    <property type="match status" value="1"/>
</dbReference>
<dbReference type="RefSeq" id="WP_140960415.1">
    <property type="nucleotide sequence ID" value="NZ_VEVQ02000002.1"/>
</dbReference>
<dbReference type="Gene3D" id="3.40.30.10">
    <property type="entry name" value="Glutaredoxin"/>
    <property type="match status" value="1"/>
</dbReference>
<dbReference type="Pfam" id="PF14289">
    <property type="entry name" value="DUF4369"/>
    <property type="match status" value="1"/>
</dbReference>
<evidence type="ECO:0000256" key="1">
    <source>
        <dbReference type="ARBA" id="ARBA00004196"/>
    </source>
</evidence>
<name>A0ABX0IQ16_9FLAO</name>
<protein>
    <submittedName>
        <fullName evidence="6">Redoxin domain-containing protein</fullName>
    </submittedName>
</protein>
<evidence type="ECO:0000256" key="3">
    <source>
        <dbReference type="ARBA" id="ARBA00023157"/>
    </source>
</evidence>
<dbReference type="CDD" id="cd02966">
    <property type="entry name" value="TlpA_like_family"/>
    <property type="match status" value="1"/>
</dbReference>
<keyword evidence="4" id="KW-0676">Redox-active center</keyword>
<dbReference type="EMBL" id="VEVQ02000002">
    <property type="protein sequence ID" value="NHN24889.1"/>
    <property type="molecule type" value="Genomic_DNA"/>
</dbReference>
<keyword evidence="3" id="KW-1015">Disulfide bond</keyword>
<sequence>MKKILVLVASVFAFISCEKAIENQYIVTGTAKGVENGKKMFIELQGEMGEPISKDTAIVENGKFEFKGQVKDLDIAIIKLEGSQQGIPFVFEEGKTEITFDKDSLQKSKISGTYNNEKFQEFNDKSASFGKKMMQFQKDNNEKMQAAQQAQDTVVINKIMKEYKVVQEEMNTFSKDFVKNNPKSYISLLLLESFINNQTAEIDEVQKSYDKLDKSLLENKHAKNIKKAIEAATAITIGKPAPEFSAPSPEGKTISLKESLGKVTIIDFWASWCKPCRLENPNVVAMYNELHEKGLNIIGISLDKDADKWKQAIADDGLVWNHVSNLKFWQDPIAEQYNVKSIPATFILDGKGNIVAKDLRGDELKAKIIELLGQ</sequence>
<dbReference type="PROSITE" id="PS51352">
    <property type="entry name" value="THIOREDOXIN_2"/>
    <property type="match status" value="1"/>
</dbReference>
<dbReference type="InterPro" id="IPR050553">
    <property type="entry name" value="Thioredoxin_ResA/DsbE_sf"/>
</dbReference>
<dbReference type="InterPro" id="IPR013766">
    <property type="entry name" value="Thioredoxin_domain"/>
</dbReference>
<evidence type="ECO:0000256" key="2">
    <source>
        <dbReference type="ARBA" id="ARBA00022748"/>
    </source>
</evidence>
<proteinExistence type="predicted"/>
<dbReference type="PANTHER" id="PTHR42852">
    <property type="entry name" value="THIOL:DISULFIDE INTERCHANGE PROTEIN DSBE"/>
    <property type="match status" value="1"/>
</dbReference>
<organism evidence="6 7">
    <name type="scientific">Flavobacterium jejuense</name>
    <dbReference type="NCBI Taxonomy" id="1544455"/>
    <lineage>
        <taxon>Bacteria</taxon>
        <taxon>Pseudomonadati</taxon>
        <taxon>Bacteroidota</taxon>
        <taxon>Flavobacteriia</taxon>
        <taxon>Flavobacteriales</taxon>
        <taxon>Flavobacteriaceae</taxon>
        <taxon>Flavobacterium</taxon>
    </lineage>
</organism>
<feature type="domain" description="Thioredoxin" evidence="5">
    <location>
        <begin position="235"/>
        <end position="374"/>
    </location>
</feature>
<evidence type="ECO:0000313" key="7">
    <source>
        <dbReference type="Proteomes" id="UP000817854"/>
    </source>
</evidence>
<reference evidence="6" key="1">
    <citation type="submission" date="2019-05" db="EMBL/GenBank/DDBJ databases">
        <authorList>
            <person name="Lianzixin W."/>
        </authorList>
    </citation>
    <scope>NUCLEOTIDE SEQUENCE</scope>
    <source>
        <strain evidence="6">EC11</strain>
    </source>
</reference>
<accession>A0ABX0IQ16</accession>
<gene>
    <name evidence="6" type="ORF">FIA58_004290</name>
</gene>